<name>A0A6L9G681_9MICC</name>
<dbReference type="PROSITE" id="PS51257">
    <property type="entry name" value="PROKAR_LIPOPROTEIN"/>
    <property type="match status" value="1"/>
</dbReference>
<sequence length="270" mass="28197">MPSKLTKTKSFLAITSATLLLSACASGSSTNETASQDSQTQSSSAAPTSASAEAKAQSSIEPLAFNDSPLLGGPAKPKFDEGNPGEVGVVKVGPLLKEQGTLLFAFRNNTGEAISHVDWSATARSEGSLVGSGTSQGTTPSQIQPGEVGLAYIYFENAEDFPKGTDYEFKAKTPPADTSFYNTAPFAINEVNFIGESIVGSATNRTGAAATGPYRVSFYCFDDGKMAHQSTDYAAESDQDVADGESVSFSTKIYGHECSEYVVGVSGYFS</sequence>
<protein>
    <recommendedName>
        <fullName evidence="5">Lipoprotein</fullName>
    </recommendedName>
</protein>
<evidence type="ECO:0000256" key="1">
    <source>
        <dbReference type="SAM" id="MobiDB-lite"/>
    </source>
</evidence>
<feature type="region of interest" description="Disordered" evidence="1">
    <location>
        <begin position="28"/>
        <end position="58"/>
    </location>
</feature>
<keyword evidence="2" id="KW-0732">Signal</keyword>
<reference evidence="3 4" key="1">
    <citation type="submission" date="2020-01" db="EMBL/GenBank/DDBJ databases">
        <title>Glutamicibacter soli M275.</title>
        <authorList>
            <person name="Meng X."/>
        </authorList>
    </citation>
    <scope>NUCLEOTIDE SEQUENCE [LARGE SCALE GENOMIC DNA]</scope>
    <source>
        <strain evidence="3 4">M275</strain>
    </source>
</reference>
<evidence type="ECO:0000313" key="3">
    <source>
        <dbReference type="EMBL" id="NAZ16764.1"/>
    </source>
</evidence>
<feature type="compositionally biased region" description="Low complexity" evidence="1">
    <location>
        <begin position="28"/>
        <end position="57"/>
    </location>
</feature>
<comment type="caution">
    <text evidence="3">The sequence shown here is derived from an EMBL/GenBank/DDBJ whole genome shotgun (WGS) entry which is preliminary data.</text>
</comment>
<organism evidence="3 4">
    <name type="scientific">Glutamicibacter soli</name>
    <dbReference type="NCBI Taxonomy" id="453836"/>
    <lineage>
        <taxon>Bacteria</taxon>
        <taxon>Bacillati</taxon>
        <taxon>Actinomycetota</taxon>
        <taxon>Actinomycetes</taxon>
        <taxon>Micrococcales</taxon>
        <taxon>Micrococcaceae</taxon>
        <taxon>Glutamicibacter</taxon>
    </lineage>
</organism>
<evidence type="ECO:0000313" key="4">
    <source>
        <dbReference type="Proteomes" id="UP000477543"/>
    </source>
</evidence>
<dbReference type="EMBL" id="WYDN01000010">
    <property type="protein sequence ID" value="NAZ16764.1"/>
    <property type="molecule type" value="Genomic_DNA"/>
</dbReference>
<feature type="region of interest" description="Disordered" evidence="1">
    <location>
        <begin position="63"/>
        <end position="82"/>
    </location>
</feature>
<proteinExistence type="predicted"/>
<dbReference type="AlphaFoldDB" id="A0A6L9G681"/>
<feature type="signal peptide" evidence="2">
    <location>
        <begin position="1"/>
        <end position="25"/>
    </location>
</feature>
<evidence type="ECO:0000256" key="2">
    <source>
        <dbReference type="SAM" id="SignalP"/>
    </source>
</evidence>
<evidence type="ECO:0008006" key="5">
    <source>
        <dbReference type="Google" id="ProtNLM"/>
    </source>
</evidence>
<dbReference type="Proteomes" id="UP000477543">
    <property type="component" value="Unassembled WGS sequence"/>
</dbReference>
<gene>
    <name evidence="3" type="ORF">GT020_11925</name>
</gene>
<feature type="chain" id="PRO_5038896593" description="Lipoprotein" evidence="2">
    <location>
        <begin position="26"/>
        <end position="270"/>
    </location>
</feature>
<accession>A0A6L9G681</accession>
<dbReference type="RefSeq" id="WP_161449400.1">
    <property type="nucleotide sequence ID" value="NZ_WYDN01000010.1"/>
</dbReference>